<feature type="region of interest" description="Disordered" evidence="2">
    <location>
        <begin position="166"/>
        <end position="229"/>
    </location>
</feature>
<proteinExistence type="predicted"/>
<comment type="caution">
    <text evidence="3">The sequence shown here is derived from an EMBL/GenBank/DDBJ whole genome shotgun (WGS) entry which is preliminary data.</text>
</comment>
<gene>
    <name evidence="3" type="ORF">ECRASSUSDP1_LOCUS8105</name>
</gene>
<dbReference type="AlphaFoldDB" id="A0AAD1UCT6"/>
<name>A0AAD1UCT6_EUPCR</name>
<evidence type="ECO:0000256" key="1">
    <source>
        <dbReference type="SAM" id="Coils"/>
    </source>
</evidence>
<keyword evidence="1" id="KW-0175">Coiled coil</keyword>
<evidence type="ECO:0000313" key="3">
    <source>
        <dbReference type="EMBL" id="CAI2366831.1"/>
    </source>
</evidence>
<feature type="coiled-coil region" evidence="1">
    <location>
        <begin position="45"/>
        <end position="132"/>
    </location>
</feature>
<sequence>MDKGKDSDRSNPSINLQTVPTYNETEFGSSPVTVNNQKPNLNMTIKCLNSYINELVKENERLQNIVDDTKTTNLLNKQMLNDYAQIINEKEEENIKLQNQLENCQKEIQELKENQEISNDKLSDRESQKENQVERFSQLFNSDDFHNAEKQKILIKKLMEMMKFYESSDDEPELTSKRFPSLLKDEDQQDDPFSSNALDNSEESQDDTNSQPEDPFGNNACLEEETDEV</sequence>
<organism evidence="3 4">
    <name type="scientific">Euplotes crassus</name>
    <dbReference type="NCBI Taxonomy" id="5936"/>
    <lineage>
        <taxon>Eukaryota</taxon>
        <taxon>Sar</taxon>
        <taxon>Alveolata</taxon>
        <taxon>Ciliophora</taxon>
        <taxon>Intramacronucleata</taxon>
        <taxon>Spirotrichea</taxon>
        <taxon>Hypotrichia</taxon>
        <taxon>Euplotida</taxon>
        <taxon>Euplotidae</taxon>
        <taxon>Moneuplotes</taxon>
    </lineage>
</organism>
<dbReference type="Proteomes" id="UP001295684">
    <property type="component" value="Unassembled WGS sequence"/>
</dbReference>
<evidence type="ECO:0000256" key="2">
    <source>
        <dbReference type="SAM" id="MobiDB-lite"/>
    </source>
</evidence>
<reference evidence="3" key="1">
    <citation type="submission" date="2023-07" db="EMBL/GenBank/DDBJ databases">
        <authorList>
            <consortium name="AG Swart"/>
            <person name="Singh M."/>
            <person name="Singh A."/>
            <person name="Seah K."/>
            <person name="Emmerich C."/>
        </authorList>
    </citation>
    <scope>NUCLEOTIDE SEQUENCE</scope>
    <source>
        <strain evidence="3">DP1</strain>
    </source>
</reference>
<feature type="region of interest" description="Disordered" evidence="2">
    <location>
        <begin position="1"/>
        <end position="33"/>
    </location>
</feature>
<dbReference type="EMBL" id="CAMPGE010007913">
    <property type="protein sequence ID" value="CAI2366831.1"/>
    <property type="molecule type" value="Genomic_DNA"/>
</dbReference>
<keyword evidence="4" id="KW-1185">Reference proteome</keyword>
<feature type="compositionally biased region" description="Polar residues" evidence="2">
    <location>
        <begin position="10"/>
        <end position="33"/>
    </location>
</feature>
<accession>A0AAD1UCT6</accession>
<protein>
    <submittedName>
        <fullName evidence="3">Uncharacterized protein</fullName>
    </submittedName>
</protein>
<evidence type="ECO:0000313" key="4">
    <source>
        <dbReference type="Proteomes" id="UP001295684"/>
    </source>
</evidence>